<feature type="compositionally biased region" description="Polar residues" evidence="1">
    <location>
        <begin position="233"/>
        <end position="243"/>
    </location>
</feature>
<feature type="compositionally biased region" description="Low complexity" evidence="1">
    <location>
        <begin position="1"/>
        <end position="25"/>
    </location>
</feature>
<feature type="compositionally biased region" description="Polar residues" evidence="1">
    <location>
        <begin position="34"/>
        <end position="48"/>
    </location>
</feature>
<evidence type="ECO:0000313" key="3">
    <source>
        <dbReference type="Proteomes" id="UP001445076"/>
    </source>
</evidence>
<protein>
    <submittedName>
        <fullName evidence="2">Uncharacterized protein</fullName>
    </submittedName>
</protein>
<accession>A0AAW0Y6F7</accession>
<sequence length="300" mass="33691">PSLKSSQIQQSLTSTQSYTSPPQQQWRPQEGWTLGQNAATLASGQEPTSKPPFPVPIPEAVGTDSKPRQWSLTLSDFTQSEQVMPPPPGNLNRQVKERVFRQYPVQRYLPHTGALERDVARLAVTDWVAHRLSQFPPEIQSLYIGHKWSYSRGRSRRGRQPVIREEHEDEVFHTFPPFEAHQPLKTKSSSDSDHSVGGLRTASLDRLGRRSHAHPAAHAHPHTPHYTLPRRPPNTQRYTQPQTKGKGYGYSPPSAVFDDDPGIMSEAETSSTGFRRGGKQRASLPVSRTPSTKTLDSRNF</sequence>
<proteinExistence type="predicted"/>
<gene>
    <name evidence="2" type="ORF">OTU49_015079</name>
</gene>
<feature type="compositionally biased region" description="Basic residues" evidence="1">
    <location>
        <begin position="209"/>
        <end position="223"/>
    </location>
</feature>
<evidence type="ECO:0000313" key="2">
    <source>
        <dbReference type="EMBL" id="KAK8750950.1"/>
    </source>
</evidence>
<comment type="caution">
    <text evidence="2">The sequence shown here is derived from an EMBL/GenBank/DDBJ whole genome shotgun (WGS) entry which is preliminary data.</text>
</comment>
<feature type="non-terminal residue" evidence="2">
    <location>
        <position position="300"/>
    </location>
</feature>
<dbReference type="AlphaFoldDB" id="A0AAW0Y6F7"/>
<feature type="non-terminal residue" evidence="2">
    <location>
        <position position="1"/>
    </location>
</feature>
<evidence type="ECO:0000256" key="1">
    <source>
        <dbReference type="SAM" id="MobiDB-lite"/>
    </source>
</evidence>
<feature type="region of interest" description="Disordered" evidence="1">
    <location>
        <begin position="168"/>
        <end position="300"/>
    </location>
</feature>
<organism evidence="2 3">
    <name type="scientific">Cherax quadricarinatus</name>
    <name type="common">Australian red claw crayfish</name>
    <dbReference type="NCBI Taxonomy" id="27406"/>
    <lineage>
        <taxon>Eukaryota</taxon>
        <taxon>Metazoa</taxon>
        <taxon>Ecdysozoa</taxon>
        <taxon>Arthropoda</taxon>
        <taxon>Crustacea</taxon>
        <taxon>Multicrustacea</taxon>
        <taxon>Malacostraca</taxon>
        <taxon>Eumalacostraca</taxon>
        <taxon>Eucarida</taxon>
        <taxon>Decapoda</taxon>
        <taxon>Pleocyemata</taxon>
        <taxon>Astacidea</taxon>
        <taxon>Parastacoidea</taxon>
        <taxon>Parastacidae</taxon>
        <taxon>Cherax</taxon>
    </lineage>
</organism>
<reference evidence="2 3" key="1">
    <citation type="journal article" date="2024" name="BMC Genomics">
        <title>Genome assembly of redclaw crayfish (Cherax quadricarinatus) provides insights into its immune adaptation and hypoxia tolerance.</title>
        <authorList>
            <person name="Liu Z."/>
            <person name="Zheng J."/>
            <person name="Li H."/>
            <person name="Fang K."/>
            <person name="Wang S."/>
            <person name="He J."/>
            <person name="Zhou D."/>
            <person name="Weng S."/>
            <person name="Chi M."/>
            <person name="Gu Z."/>
            <person name="He J."/>
            <person name="Li F."/>
            <person name="Wang M."/>
        </authorList>
    </citation>
    <scope>NUCLEOTIDE SEQUENCE [LARGE SCALE GENOMIC DNA]</scope>
    <source>
        <strain evidence="2">ZL_2023a</strain>
    </source>
</reference>
<name>A0AAW0Y6F7_CHEQU</name>
<dbReference type="Proteomes" id="UP001445076">
    <property type="component" value="Unassembled WGS sequence"/>
</dbReference>
<keyword evidence="3" id="KW-1185">Reference proteome</keyword>
<feature type="region of interest" description="Disordered" evidence="1">
    <location>
        <begin position="1"/>
        <end position="69"/>
    </location>
</feature>
<dbReference type="EMBL" id="JARKIK010000007">
    <property type="protein sequence ID" value="KAK8750950.1"/>
    <property type="molecule type" value="Genomic_DNA"/>
</dbReference>